<gene>
    <name evidence="3" type="ORF">TBC1_111361</name>
</gene>
<sequence>TAFAAWLGQFAVTGDGCGVIIPDLSGYTAPVLCEGGEVSITYSIADLCSSASITRSFTVNAPTAIVIAEPADFSADATDFADQAEINAAFASWLEGFGVTGGCNPQGSYGTPTAPTLCGGFTEVTYNVTDLCQTGTATATFTIVSPNPLVINKPNDYSGSSCMFADQAAVDAAFATWLTGFSVSGGFNPVGAIVGSPVAPALCQGGTTTVTYNVTDECGGGSVTATFTLIAPSAVSVEGPADASYTSCDFTDQTALNTAFAAWLGQFEVTEDGCGVTAPDLSNLTAPVLCEGGVVTVTYGITDLCSSTSITRSFSVTAPSAVSVAGPADASYSSCDFADQSALNTAFAAWLGQFAVTGDGCGVIIPDLSGYTAPVLCEGGVVTVIFGINDLCSSASITRSFTLSGDAIPPAITNIPPSTIVAECGTPFDLLPWQLPEWTDNCGTVTVISDVIDPASTAPLPATYTRTWTVTDACGNPASFTQTIQVPKCEEEYCTVTQFTLGSSTASFCDGTSSYDLMESLLQENGPLVVGLPANNRSFTVPVVGGAQCILDRFPSWNNAFVLTGNYSCGNFGDLLQPDGRFNNTLLVEAITMQFNLWMTPALGELLLENSAFYIRSASGCGGEDDYPLDDSTYYEIPPSVYSYLGSDPTVQDLLDLANLALGSPVIPGPNAPTRAQIKYALKYINEAFENCGFIYFVPPLSNNIELVKTGTIIDNEPIGVHNAGDQVSYQFAVSNIGNLTFSSVYINDPMIAVNGGPINNMAPGVTDNTTFSGIYTLTQEDIDVGSLSNTAMVIGLAGVNAYYDTDDDVQTFIQAPSISLVKTGTFVDNFPMGIYNAGDQIVYTFDISNTGNVTLTDVALSDPLADLSGNAIEVLTPGMTNSSAYSAVYTLTEPDIAAGSFTNTAFVTGYFGTTPVTASAEDTQAWSQPPMIEVCTLTEEGYSDQFGEFCNGQTIYDLIESLMYPDDPLLLGLPANGRTFSVPVDGGAQCIMDILPGEGFANKLTGNWGCGNFGYLLNNDGKLYNTLLSQMIALELNMRLSPGLADVVLTSPEFYTRASSACGGGTSNGSYPLDDSLHFVIPYSVYLYLGINPTIQDVYDLANSALGGVAPPPNLGPTLSDIRDAVQVINQAFEDCRFIFFIPKPKSSLVLPLGNELPVGIELKVAPNPFRLFTEVSFSVDKDSRVQAQLYDMQGNLVKTLFEGNMEAGQERTEVYNVSRNESFAMLICVIRTPTAIRVQRIIRTH</sequence>
<keyword evidence="4" id="KW-1185">Reference proteome</keyword>
<dbReference type="STRING" id="1678841.TBC1_111361"/>
<feature type="domain" description="HYR" evidence="2">
    <location>
        <begin position="405"/>
        <end position="488"/>
    </location>
</feature>
<accession>A0A0S7BS40</accession>
<evidence type="ECO:0000256" key="1">
    <source>
        <dbReference type="ARBA" id="ARBA00022737"/>
    </source>
</evidence>
<dbReference type="RefSeq" id="WP_201781640.1">
    <property type="nucleotide sequence ID" value="NZ_DF968182.1"/>
</dbReference>
<reference evidence="3" key="1">
    <citation type="journal article" date="2015" name="Genome Announc.">
        <title>Draft Genome Sequence of Bacteroidales Strain TBC1, a Novel Isolate from a Methanogenic Wastewater Treatment System.</title>
        <authorList>
            <person name="Tourlousse D.M."/>
            <person name="Matsuura N."/>
            <person name="Sun L."/>
            <person name="Toyonaga M."/>
            <person name="Kuroda K."/>
            <person name="Ohashi A."/>
            <person name="Cruz R."/>
            <person name="Yamaguchi T."/>
            <person name="Sekiguchi Y."/>
        </authorList>
    </citation>
    <scope>NUCLEOTIDE SEQUENCE [LARGE SCALE GENOMIC DNA]</scope>
    <source>
        <strain evidence="3">TBC1</strain>
    </source>
</reference>
<evidence type="ECO:0000313" key="3">
    <source>
        <dbReference type="EMBL" id="GAP43213.1"/>
    </source>
</evidence>
<evidence type="ECO:0000313" key="4">
    <source>
        <dbReference type="Proteomes" id="UP000053091"/>
    </source>
</evidence>
<dbReference type="NCBIfam" id="TIGR01451">
    <property type="entry name" value="B_ant_repeat"/>
    <property type="match status" value="1"/>
</dbReference>
<name>A0A0S7BS40_9BACT</name>
<feature type="non-terminal residue" evidence="3">
    <location>
        <position position="1"/>
    </location>
</feature>
<organism evidence="3">
    <name type="scientific">Lentimicrobium saccharophilum</name>
    <dbReference type="NCBI Taxonomy" id="1678841"/>
    <lineage>
        <taxon>Bacteria</taxon>
        <taxon>Pseudomonadati</taxon>
        <taxon>Bacteroidota</taxon>
        <taxon>Bacteroidia</taxon>
        <taxon>Bacteroidales</taxon>
        <taxon>Lentimicrobiaceae</taxon>
        <taxon>Lentimicrobium</taxon>
    </lineage>
</organism>
<dbReference type="Proteomes" id="UP000053091">
    <property type="component" value="Unassembled WGS sequence"/>
</dbReference>
<dbReference type="Pfam" id="PF24346">
    <property type="entry name" value="DUF7507"/>
    <property type="match status" value="2"/>
</dbReference>
<dbReference type="AlphaFoldDB" id="A0A0S7BS40"/>
<keyword evidence="1" id="KW-0677">Repeat</keyword>
<dbReference type="EMBL" id="DF968182">
    <property type="protein sequence ID" value="GAP43213.1"/>
    <property type="molecule type" value="Genomic_DNA"/>
</dbReference>
<dbReference type="InterPro" id="IPR047589">
    <property type="entry name" value="DUF11_rpt"/>
</dbReference>
<dbReference type="PROSITE" id="PS50825">
    <property type="entry name" value="HYR"/>
    <property type="match status" value="1"/>
</dbReference>
<protein>
    <submittedName>
        <fullName evidence="3">Protein containing conserved repeat domain</fullName>
    </submittedName>
</protein>
<evidence type="ECO:0000259" key="2">
    <source>
        <dbReference type="PROSITE" id="PS50825"/>
    </source>
</evidence>
<dbReference type="PATRIC" id="fig|1678841.3.peg.1532"/>
<dbReference type="InterPro" id="IPR055354">
    <property type="entry name" value="DUF7507"/>
</dbReference>
<proteinExistence type="predicted"/>
<dbReference type="InterPro" id="IPR003410">
    <property type="entry name" value="HYR_dom"/>
</dbReference>